<comment type="caution">
    <text evidence="2">The sequence shown here is derived from an EMBL/GenBank/DDBJ whole genome shotgun (WGS) entry which is preliminary data.</text>
</comment>
<dbReference type="Proteomes" id="UP000248745">
    <property type="component" value="Unassembled WGS sequence"/>
</dbReference>
<name>A0A2W2AH33_9BACT</name>
<keyword evidence="3" id="KW-1185">Reference proteome</keyword>
<evidence type="ECO:0000256" key="1">
    <source>
        <dbReference type="SAM" id="Phobius"/>
    </source>
</evidence>
<keyword evidence="1" id="KW-1133">Transmembrane helix</keyword>
<keyword evidence="1" id="KW-0812">Transmembrane</keyword>
<proteinExistence type="predicted"/>
<feature type="transmembrane region" description="Helical" evidence="1">
    <location>
        <begin position="37"/>
        <end position="55"/>
    </location>
</feature>
<gene>
    <name evidence="2" type="ORF">DN068_10535</name>
</gene>
<evidence type="ECO:0000313" key="3">
    <source>
        <dbReference type="Proteomes" id="UP000248745"/>
    </source>
</evidence>
<accession>A0A2W2AH33</accession>
<dbReference type="EMBL" id="QKTW01000016">
    <property type="protein sequence ID" value="PZF72842.1"/>
    <property type="molecule type" value="Genomic_DNA"/>
</dbReference>
<reference evidence="2 3" key="1">
    <citation type="submission" date="2018-06" db="EMBL/GenBank/DDBJ databases">
        <title>Mucibacter soli gen. nov., sp. nov., a new member of the family Chitinophagaceae producing mucin.</title>
        <authorList>
            <person name="Kim M.-K."/>
            <person name="Park S."/>
            <person name="Kim T.-S."/>
            <person name="Joung Y."/>
            <person name="Han J.-H."/>
            <person name="Kim S.B."/>
        </authorList>
    </citation>
    <scope>NUCLEOTIDE SEQUENCE [LARGE SCALE GENOMIC DNA]</scope>
    <source>
        <strain evidence="2 3">R1-15</strain>
    </source>
</reference>
<dbReference type="RefSeq" id="WP_110998876.1">
    <property type="nucleotide sequence ID" value="NZ_QKTW01000016.1"/>
</dbReference>
<dbReference type="AlphaFoldDB" id="A0A2W2AH33"/>
<feature type="transmembrane region" description="Helical" evidence="1">
    <location>
        <begin position="108"/>
        <end position="132"/>
    </location>
</feature>
<evidence type="ECO:0000313" key="2">
    <source>
        <dbReference type="EMBL" id="PZF72842.1"/>
    </source>
</evidence>
<keyword evidence="1" id="KW-0472">Membrane</keyword>
<sequence>MTIRKAYYYLFYKLYRFFVITDLGFRKQYPDINAASSIAMLEMLALFSLFMHYAILTDTSLGDDCFFLIFIGVGLSIFVFNIVCFRNKKLWRKYFREFDKWPRRKNNTGTLIVWLLVLLVIGNTIFSFYLLYLHSPAHVATRQK</sequence>
<organism evidence="2 3">
    <name type="scientific">Taibaiella soli</name>
    <dbReference type="NCBI Taxonomy" id="1649169"/>
    <lineage>
        <taxon>Bacteria</taxon>
        <taxon>Pseudomonadati</taxon>
        <taxon>Bacteroidota</taxon>
        <taxon>Chitinophagia</taxon>
        <taxon>Chitinophagales</taxon>
        <taxon>Chitinophagaceae</taxon>
        <taxon>Taibaiella</taxon>
    </lineage>
</organism>
<feature type="transmembrane region" description="Helical" evidence="1">
    <location>
        <begin position="67"/>
        <end position="87"/>
    </location>
</feature>
<protein>
    <submittedName>
        <fullName evidence="2">Uncharacterized protein</fullName>
    </submittedName>
</protein>
<dbReference type="OrthoDB" id="1452486at2"/>